<sequence length="107" mass="12486">MEKKEETVLTFYHIGLVREVVPAKDSKEDKAMIEMWDQNLIICNTRGLKLDRDEYVIVKFDGIVQGQNILMHPNFVSDTLKKDVGERIWGMYKDFFSRIKPSHPLTG</sequence>
<proteinExistence type="predicted"/>
<evidence type="ECO:0000313" key="1">
    <source>
        <dbReference type="EMBL" id="MBE5728514.1"/>
    </source>
</evidence>
<dbReference type="EMBL" id="JADFAR010000018">
    <property type="protein sequence ID" value="MBE5728514.1"/>
    <property type="molecule type" value="Genomic_DNA"/>
</dbReference>
<reference evidence="1 2" key="1">
    <citation type="submission" date="2020-09" db="EMBL/GenBank/DDBJ databases">
        <title>Genomic characterization of a novel Parvarchaeota family in acid mine drainage sediments.</title>
        <authorList>
            <person name="Luo Z.-H."/>
        </authorList>
    </citation>
    <scope>NUCLEOTIDE SEQUENCE [LARGE SCALE GENOMIC DNA]</scope>
    <source>
        <strain evidence="1">MAS1_bins.189</strain>
    </source>
</reference>
<comment type="caution">
    <text evidence="1">The sequence shown here is derived from an EMBL/GenBank/DDBJ whole genome shotgun (WGS) entry which is preliminary data.</text>
</comment>
<gene>
    <name evidence="1" type="ORF">IHE51_01505</name>
</gene>
<dbReference type="AlphaFoldDB" id="A0A8T3V0B0"/>
<dbReference type="Proteomes" id="UP000718571">
    <property type="component" value="Unassembled WGS sequence"/>
</dbReference>
<evidence type="ECO:0000313" key="2">
    <source>
        <dbReference type="Proteomes" id="UP000718571"/>
    </source>
</evidence>
<protein>
    <submittedName>
        <fullName evidence="1">Uncharacterized protein</fullName>
    </submittedName>
</protein>
<accession>A0A8T3V0B0</accession>
<name>A0A8T3V0B0_9ARCH</name>
<organism evidence="1 2">
    <name type="scientific">Candidatus Acidifodinimicrobium mancum</name>
    <dbReference type="NCBI Taxonomy" id="2898728"/>
    <lineage>
        <taxon>Archaea</taxon>
        <taxon>Candidatus Parvarchaeota</taxon>
        <taxon>Candidatus Acidifodinimicrobiaceae</taxon>
        <taxon>Candidatus Acidifodinimicrobium</taxon>
    </lineage>
</organism>